<evidence type="ECO:0000313" key="2">
    <source>
        <dbReference type="Proteomes" id="UP000630528"/>
    </source>
</evidence>
<dbReference type="InterPro" id="IPR052732">
    <property type="entry name" value="Cell-binding_unc_protein"/>
</dbReference>
<keyword evidence="2" id="KW-1185">Reference proteome</keyword>
<dbReference type="SUPFAM" id="SSF52540">
    <property type="entry name" value="P-loop containing nucleoside triphosphate hydrolases"/>
    <property type="match status" value="1"/>
</dbReference>
<dbReference type="InterPro" id="IPR017101">
    <property type="entry name" value="P-loop_ATP/GTP-bd_All4644_prd"/>
</dbReference>
<reference evidence="1" key="2">
    <citation type="submission" date="2021-01" db="EMBL/GenBank/DDBJ databases">
        <authorList>
            <person name="Kang M."/>
        </authorList>
    </citation>
    <scope>NUCLEOTIDE SEQUENCE</scope>
    <source>
        <strain evidence="1">KACC 17527</strain>
    </source>
</reference>
<dbReference type="PANTHER" id="PTHR43883:SF1">
    <property type="entry name" value="GLUCONOKINASE"/>
    <property type="match status" value="1"/>
</dbReference>
<dbReference type="Proteomes" id="UP000630528">
    <property type="component" value="Unassembled WGS sequence"/>
</dbReference>
<protein>
    <submittedName>
        <fullName evidence="1">ATP-binding protein</fullName>
    </submittedName>
</protein>
<evidence type="ECO:0000313" key="1">
    <source>
        <dbReference type="EMBL" id="MBK6007013.1"/>
    </source>
</evidence>
<keyword evidence="1" id="KW-0547">Nucleotide-binding</keyword>
<gene>
    <name evidence="1" type="ORF">JJB11_13005</name>
</gene>
<dbReference type="GO" id="GO:0005524">
    <property type="term" value="F:ATP binding"/>
    <property type="evidence" value="ECO:0007669"/>
    <property type="project" value="UniProtKB-KW"/>
</dbReference>
<dbReference type="PANTHER" id="PTHR43883">
    <property type="entry name" value="SLR0207 PROTEIN"/>
    <property type="match status" value="1"/>
</dbReference>
<name>A0A934TTC5_9BURK</name>
<dbReference type="PIRSF" id="PIRSF037081">
    <property type="entry name" value="P-loop_All4644_prd"/>
    <property type="match status" value="1"/>
</dbReference>
<dbReference type="RefSeq" id="WP_201171572.1">
    <property type="nucleotide sequence ID" value="NZ_JAEPWM010000004.1"/>
</dbReference>
<dbReference type="Pfam" id="PF13671">
    <property type="entry name" value="AAA_33"/>
    <property type="match status" value="1"/>
</dbReference>
<dbReference type="AlphaFoldDB" id="A0A934TTC5"/>
<sequence length="167" mass="18805">MKAEATLHFLCGKAGAGKSTVAKRLAQEHDAVLVSEDVWLARLYGEEMKTFDDYRRYAQRLKTVIGPLAIELLASGRSVVLDFPANTRASRAWFRFVFEQAGVPHTMHFLDTPDATCLARIAERNVARPEGSHHLTEEEFVQISSWFQPPSEDEGFHVRRYASQPGS</sequence>
<keyword evidence="1" id="KW-0067">ATP-binding</keyword>
<comment type="caution">
    <text evidence="1">The sequence shown here is derived from an EMBL/GenBank/DDBJ whole genome shotgun (WGS) entry which is preliminary data.</text>
</comment>
<accession>A0A934TTC5</accession>
<reference evidence="1" key="1">
    <citation type="journal article" date="2012" name="J. Microbiol. Biotechnol.">
        <title>Ramlibacter ginsenosidimutans sp. nov., with ginsenoside-converting activity.</title>
        <authorList>
            <person name="Wang L."/>
            <person name="An D.S."/>
            <person name="Kim S.G."/>
            <person name="Jin F.X."/>
            <person name="Kim S.C."/>
            <person name="Lee S.T."/>
            <person name="Im W.T."/>
        </authorList>
    </citation>
    <scope>NUCLEOTIDE SEQUENCE</scope>
    <source>
        <strain evidence="1">KACC 17527</strain>
    </source>
</reference>
<dbReference type="InterPro" id="IPR027417">
    <property type="entry name" value="P-loop_NTPase"/>
</dbReference>
<dbReference type="EMBL" id="JAEPWM010000004">
    <property type="protein sequence ID" value="MBK6007013.1"/>
    <property type="molecule type" value="Genomic_DNA"/>
</dbReference>
<organism evidence="1 2">
    <name type="scientific">Ramlibacter ginsenosidimutans</name>
    <dbReference type="NCBI Taxonomy" id="502333"/>
    <lineage>
        <taxon>Bacteria</taxon>
        <taxon>Pseudomonadati</taxon>
        <taxon>Pseudomonadota</taxon>
        <taxon>Betaproteobacteria</taxon>
        <taxon>Burkholderiales</taxon>
        <taxon>Comamonadaceae</taxon>
        <taxon>Ramlibacter</taxon>
    </lineage>
</organism>
<dbReference type="Gene3D" id="3.40.50.300">
    <property type="entry name" value="P-loop containing nucleotide triphosphate hydrolases"/>
    <property type="match status" value="1"/>
</dbReference>
<proteinExistence type="predicted"/>